<dbReference type="Proteomes" id="UP001262817">
    <property type="component" value="Unassembled WGS sequence"/>
</dbReference>
<gene>
    <name evidence="1" type="ORF">P7D17_08820</name>
</gene>
<dbReference type="EMBL" id="JARPXR010000009">
    <property type="protein sequence ID" value="MDT2584200.1"/>
    <property type="molecule type" value="Genomic_DNA"/>
</dbReference>
<reference evidence="1" key="1">
    <citation type="submission" date="2023-03" db="EMBL/GenBank/DDBJ databases">
        <authorList>
            <person name="Shen W."/>
            <person name="Cai J."/>
        </authorList>
    </citation>
    <scope>NUCLEOTIDE SEQUENCE</scope>
    <source>
        <strain evidence="1">P86-2</strain>
    </source>
</reference>
<organism evidence="1 2">
    <name type="scientific">Lactococcus petauri</name>
    <dbReference type="NCBI Taxonomy" id="1940789"/>
    <lineage>
        <taxon>Bacteria</taxon>
        <taxon>Bacillati</taxon>
        <taxon>Bacillota</taxon>
        <taxon>Bacilli</taxon>
        <taxon>Lactobacillales</taxon>
        <taxon>Streptococcaceae</taxon>
        <taxon>Lactococcus</taxon>
    </lineage>
</organism>
<protein>
    <submittedName>
        <fullName evidence="1">Uncharacterized protein</fullName>
    </submittedName>
</protein>
<sequence length="158" mass="16822">MKKIYQGMPNGAEAIESNFTELDTSAVRNSGEEIISGEKTFADPTNFSKITSSDDAKISTFNAIGAPTAKVSYMKKNGVVYVTGSGNWGNWGTANVNVKKGTFPTGFRPPVDWHAGMSGQGGKLFMTAYITTGGDLMVNSAETGEKYGSFSMSYPAEN</sequence>
<name>A0AAJ2IWG2_9LACT</name>
<comment type="caution">
    <text evidence="1">The sequence shown here is derived from an EMBL/GenBank/DDBJ whole genome shotgun (WGS) entry which is preliminary data.</text>
</comment>
<dbReference type="RefSeq" id="WP_311843089.1">
    <property type="nucleotide sequence ID" value="NZ_JARPXR010000009.1"/>
</dbReference>
<accession>A0AAJ2IWG2</accession>
<evidence type="ECO:0000313" key="2">
    <source>
        <dbReference type="Proteomes" id="UP001262817"/>
    </source>
</evidence>
<proteinExistence type="predicted"/>
<dbReference type="AlphaFoldDB" id="A0AAJ2IWG2"/>
<dbReference type="Gene3D" id="6.10.140.2190">
    <property type="match status" value="1"/>
</dbReference>
<evidence type="ECO:0000313" key="1">
    <source>
        <dbReference type="EMBL" id="MDT2584200.1"/>
    </source>
</evidence>